<organism evidence="2 3">
    <name type="scientific">Diaphorina citri</name>
    <name type="common">Asian citrus psyllid</name>
    <dbReference type="NCBI Taxonomy" id="121845"/>
    <lineage>
        <taxon>Eukaryota</taxon>
        <taxon>Metazoa</taxon>
        <taxon>Ecdysozoa</taxon>
        <taxon>Arthropoda</taxon>
        <taxon>Hexapoda</taxon>
        <taxon>Insecta</taxon>
        <taxon>Pterygota</taxon>
        <taxon>Neoptera</taxon>
        <taxon>Paraneoptera</taxon>
        <taxon>Hemiptera</taxon>
        <taxon>Sternorrhyncha</taxon>
        <taxon>Psylloidea</taxon>
        <taxon>Psyllidae</taxon>
        <taxon>Diaphorininae</taxon>
        <taxon>Diaphorina</taxon>
    </lineage>
</organism>
<protein>
    <submittedName>
        <fullName evidence="3">Uncharacterized protein LOC113470703</fullName>
    </submittedName>
</protein>
<dbReference type="RefSeq" id="XP_026685140.1">
    <property type="nucleotide sequence ID" value="XM_026829339.1"/>
</dbReference>
<dbReference type="GeneID" id="113470703"/>
<proteinExistence type="predicted"/>
<dbReference type="InterPro" id="IPR005312">
    <property type="entry name" value="DUF1759"/>
</dbReference>
<dbReference type="PaxDb" id="121845-A0A3Q0JEM6"/>
<dbReference type="KEGG" id="dci:113470703"/>
<accession>A0A3Q0JEM6</accession>
<name>A0A3Q0JEM6_DIACI</name>
<dbReference type="AlphaFoldDB" id="A0A3Q0JEM6"/>
<dbReference type="PANTHER" id="PTHR22954:SF3">
    <property type="entry name" value="PROTEIN CBG08539"/>
    <property type="match status" value="1"/>
</dbReference>
<evidence type="ECO:0000313" key="2">
    <source>
        <dbReference type="Proteomes" id="UP000079169"/>
    </source>
</evidence>
<keyword evidence="2" id="KW-1185">Reference proteome</keyword>
<dbReference type="STRING" id="121845.A0A3Q0JEM6"/>
<evidence type="ECO:0000313" key="3">
    <source>
        <dbReference type="RefSeq" id="XP_026685140.1"/>
    </source>
</evidence>
<reference evidence="3" key="1">
    <citation type="submission" date="2025-08" db="UniProtKB">
        <authorList>
            <consortium name="RefSeq"/>
        </authorList>
    </citation>
    <scope>IDENTIFICATION</scope>
</reference>
<sequence length="282" mass="31953">MSADPEYVPSFDKLSSYNDLLGCVRLSARRLEATPSTKELPSLPEQPKLPVLDLPYFDGNLQNWTLFYETFNSLIHASKVLSNEQKIHYLVSRLKGSALSVCAGIPAVGSNYDTIWKSLVERYEDKRSLAGAYIEQILNFKPIKAESRALYQSFIDQVGASVVALKALNIPDLAEFLLYCITAKKLDAEICKQFEKSMLDNNDKMPMFTDLLTFVKNQVRVMERTESSHTRDLMKKPMHPMYGNSSKMKPSDKMISLVSSKERIFTFSRSCFIPAAKIYSVT</sequence>
<dbReference type="PANTHER" id="PTHR22954">
    <property type="entry name" value="RETROVIRAL PROTEASE-RELATED"/>
    <property type="match status" value="1"/>
</dbReference>
<dbReference type="Pfam" id="PF03564">
    <property type="entry name" value="DUF1759"/>
    <property type="match status" value="1"/>
</dbReference>
<gene>
    <name evidence="3" type="primary">LOC113470703</name>
</gene>
<feature type="region of interest" description="Disordered" evidence="1">
    <location>
        <begin position="226"/>
        <end position="248"/>
    </location>
</feature>
<evidence type="ECO:0000256" key="1">
    <source>
        <dbReference type="SAM" id="MobiDB-lite"/>
    </source>
</evidence>
<feature type="compositionally biased region" description="Basic and acidic residues" evidence="1">
    <location>
        <begin position="226"/>
        <end position="235"/>
    </location>
</feature>
<dbReference type="Proteomes" id="UP000079169">
    <property type="component" value="Unplaced"/>
</dbReference>